<dbReference type="Proteomes" id="UP000195129">
    <property type="component" value="Unassembled WGS sequence"/>
</dbReference>
<dbReference type="EMBL" id="NFDN01000071">
    <property type="protein sequence ID" value="OTY54688.1"/>
    <property type="molecule type" value="Genomic_DNA"/>
</dbReference>
<dbReference type="AlphaFoldDB" id="A0A9X6IDY1"/>
<proteinExistence type="predicted"/>
<evidence type="ECO:0000313" key="2">
    <source>
        <dbReference type="Proteomes" id="UP000195129"/>
    </source>
</evidence>
<gene>
    <name evidence="1" type="ORF">BK746_27060</name>
</gene>
<protein>
    <submittedName>
        <fullName evidence="1">Uncharacterized protein</fullName>
    </submittedName>
</protein>
<sequence>MYDKEKVYDEEIAPLLQRILEICKREELPMVAQFYLSEESPYSESIQPLYCSSVIVPGERNEEEGIQQLKSISKIMKYGTNGPPVVMTAMIRK</sequence>
<dbReference type="RefSeq" id="WP_087967452.1">
    <property type="nucleotide sequence ID" value="NZ_NFDN01000071.1"/>
</dbReference>
<evidence type="ECO:0000313" key="1">
    <source>
        <dbReference type="EMBL" id="OTY54688.1"/>
    </source>
</evidence>
<name>A0A9X6IDY1_BACTU</name>
<comment type="caution">
    <text evidence="1">The sequence shown here is derived from an EMBL/GenBank/DDBJ whole genome shotgun (WGS) entry which is preliminary data.</text>
</comment>
<accession>A0A9X6IDY1</accession>
<organism evidence="1 2">
    <name type="scientific">Bacillus thuringiensis serovar yosoo</name>
    <dbReference type="NCBI Taxonomy" id="180848"/>
    <lineage>
        <taxon>Bacteria</taxon>
        <taxon>Bacillati</taxon>
        <taxon>Bacillota</taxon>
        <taxon>Bacilli</taxon>
        <taxon>Bacillales</taxon>
        <taxon>Bacillaceae</taxon>
        <taxon>Bacillus</taxon>
        <taxon>Bacillus cereus group</taxon>
    </lineage>
</organism>
<reference evidence="1 2" key="1">
    <citation type="submission" date="2016-10" db="EMBL/GenBank/DDBJ databases">
        <title>Comparative genomics of Bacillus thuringiensis reveals a path to pathogens against multiple invertebrate hosts.</title>
        <authorList>
            <person name="Zheng J."/>
            <person name="Gao Q."/>
            <person name="Liu H."/>
            <person name="Peng D."/>
            <person name="Ruan L."/>
            <person name="Sun M."/>
        </authorList>
    </citation>
    <scope>NUCLEOTIDE SEQUENCE [LARGE SCALE GENOMIC DNA]</scope>
    <source>
        <strain evidence="1">BGSC 4CA1</strain>
    </source>
</reference>